<gene>
    <name evidence="3" type="ORF">CK203_052002</name>
</gene>
<feature type="compositionally biased region" description="Basic and acidic residues" evidence="1">
    <location>
        <begin position="20"/>
        <end position="30"/>
    </location>
</feature>
<reference evidence="3 4" key="1">
    <citation type="journal article" date="2018" name="PLoS Genet.">
        <title>Population sequencing reveals clonal diversity and ancestral inbreeding in the grapevine cultivar Chardonnay.</title>
        <authorList>
            <person name="Roach M.J."/>
            <person name="Johnson D.L."/>
            <person name="Bohlmann J."/>
            <person name="van Vuuren H.J."/>
            <person name="Jones S.J."/>
            <person name="Pretorius I.S."/>
            <person name="Schmidt S.A."/>
            <person name="Borneman A.R."/>
        </authorList>
    </citation>
    <scope>NUCLEOTIDE SEQUENCE [LARGE SCALE GENOMIC DNA]</scope>
    <source>
        <strain evidence="4">cv. Chardonnay</strain>
        <tissue evidence="3">Leaf</tissue>
    </source>
</reference>
<dbReference type="InterPro" id="IPR008507">
    <property type="entry name" value="DUF789"/>
</dbReference>
<dbReference type="EMBL" id="QGNW01000702">
    <property type="protein sequence ID" value="RVW64843.1"/>
    <property type="molecule type" value="Genomic_DNA"/>
</dbReference>
<feature type="domain" description="Myb/SANT-like" evidence="2">
    <location>
        <begin position="372"/>
        <end position="466"/>
    </location>
</feature>
<organism evidence="3 4">
    <name type="scientific">Vitis vinifera</name>
    <name type="common">Grape</name>
    <dbReference type="NCBI Taxonomy" id="29760"/>
    <lineage>
        <taxon>Eukaryota</taxon>
        <taxon>Viridiplantae</taxon>
        <taxon>Streptophyta</taxon>
        <taxon>Embryophyta</taxon>
        <taxon>Tracheophyta</taxon>
        <taxon>Spermatophyta</taxon>
        <taxon>Magnoliopsida</taxon>
        <taxon>eudicotyledons</taxon>
        <taxon>Gunneridae</taxon>
        <taxon>Pentapetalae</taxon>
        <taxon>rosids</taxon>
        <taxon>Vitales</taxon>
        <taxon>Vitaceae</taxon>
        <taxon>Viteae</taxon>
        <taxon>Vitis</taxon>
    </lineage>
</organism>
<dbReference type="Pfam" id="PF12776">
    <property type="entry name" value="Myb_DNA-bind_3"/>
    <property type="match status" value="2"/>
</dbReference>
<feature type="region of interest" description="Disordered" evidence="1">
    <location>
        <begin position="20"/>
        <end position="79"/>
    </location>
</feature>
<name>A0A438FXZ8_VITVI</name>
<comment type="caution">
    <text evidence="3">The sequence shown here is derived from an EMBL/GenBank/DDBJ whole genome shotgun (WGS) entry which is preliminary data.</text>
</comment>
<dbReference type="InterPro" id="IPR024752">
    <property type="entry name" value="Myb/SANT-like_dom"/>
</dbReference>
<dbReference type="PANTHER" id="PTHR46929:SF11">
    <property type="entry name" value="MYB_SANT-LIKE DNA-BINDING DOMAIN PROTEIN"/>
    <property type="match status" value="1"/>
</dbReference>
<evidence type="ECO:0000256" key="1">
    <source>
        <dbReference type="SAM" id="MobiDB-lite"/>
    </source>
</evidence>
<dbReference type="Pfam" id="PF05623">
    <property type="entry name" value="DUF789"/>
    <property type="match status" value="1"/>
</dbReference>
<evidence type="ECO:0000259" key="2">
    <source>
        <dbReference type="Pfam" id="PF12776"/>
    </source>
</evidence>
<protein>
    <recommendedName>
        <fullName evidence="2">Myb/SANT-like domain-containing protein</fullName>
    </recommendedName>
</protein>
<proteinExistence type="predicted"/>
<evidence type="ECO:0000313" key="4">
    <source>
        <dbReference type="Proteomes" id="UP000288805"/>
    </source>
</evidence>
<dbReference type="Proteomes" id="UP000288805">
    <property type="component" value="Unassembled WGS sequence"/>
</dbReference>
<evidence type="ECO:0000313" key="3">
    <source>
        <dbReference type="EMBL" id="RVW64843.1"/>
    </source>
</evidence>
<accession>A0A438FXZ8</accession>
<dbReference type="AlphaFoldDB" id="A0A438FXZ8"/>
<dbReference type="PANTHER" id="PTHR46929">
    <property type="entry name" value="EXPRESSED PROTEIN"/>
    <property type="match status" value="1"/>
</dbReference>
<feature type="compositionally biased region" description="Polar residues" evidence="1">
    <location>
        <begin position="55"/>
        <end position="68"/>
    </location>
</feature>
<feature type="domain" description="Myb/SANT-like" evidence="2">
    <location>
        <begin position="542"/>
        <end position="617"/>
    </location>
</feature>
<sequence length="755" mass="85125">MLKYIIASCEHLLPYAIRRPGEESDAESSRETSSAGSSDCEAERRAKGVADGAWSQHNPMNLNSQRMSRLSLREKSHMSSSSDEAEISVLAAQFPEIGMYRSCDLLPEVGCKGQTQLHGSSGRKVYGVDSLPKISLPVFGLASYKLKGSILTPSGNDEFQQASSLLQDAGNWLKRLRLIFLTISSFFPITHNGGDDGAGISLQCLILFQVGRKALVPTKGRKKMAVDLVWLSFVTPGTLPTGNLNSRFKGIWGLTVLIRLPPLFGCLDIQAPPMGYDFPALKRGYQYLFEVSVVFQQRACFNLILETLSSKLQKPLFRLFQDPQTGPPISFSLFCSKWIWNRRLGCRPLEKGGLATDGCPNPKRNDRFRTIWTPEMDRYFIDLMLEQVNKGNRIDDHLFSKRAWKQMTALFNAKFNFQYEKDVLKNRHKTLRNLYKAIKNLLCQRGFSWDEQRQMVTADNNVWDEYIKTSGISPVTSVDDGEPTDIIHESSHSGGNKIVTATQPMSLGEVAVEALHDIMINEEYDISLSKETVDEKPQAPPDQVQKGNQVDGVFRKQAWMEMIASFNAKFGFKYDMDVLKNRFKTLRRQYNVIRSLLDLNGFVWDDTRQMVTADDCVCRIISRELSVDGRDTDLGYDEPDDIPEVKFQGLLKISESPAASFSSEEQLDGNMASALREMVTAVSSISEKNKDDENSGSISIESVIEAVQALPDMDEELVLDACDFLEDEKKAKTFLALDVKLRKKWLIRKLRPQQL</sequence>